<proteinExistence type="predicted"/>
<keyword evidence="2" id="KW-0540">Nuclease</keyword>
<name>A0A6M3LMP6_9ZZZZ</name>
<dbReference type="GO" id="GO:0004519">
    <property type="term" value="F:endonuclease activity"/>
    <property type="evidence" value="ECO:0007669"/>
    <property type="project" value="UniProtKB-KW"/>
</dbReference>
<reference evidence="2" key="1">
    <citation type="submission" date="2020-03" db="EMBL/GenBank/DDBJ databases">
        <title>The deep terrestrial virosphere.</title>
        <authorList>
            <person name="Holmfeldt K."/>
            <person name="Nilsson E."/>
            <person name="Simone D."/>
            <person name="Lopez-Fernandez M."/>
            <person name="Wu X."/>
            <person name="de Brujin I."/>
            <person name="Lundin D."/>
            <person name="Andersson A."/>
            <person name="Bertilsson S."/>
            <person name="Dopson M."/>
        </authorList>
    </citation>
    <scope>NUCLEOTIDE SEQUENCE</scope>
    <source>
        <strain evidence="2">MM415B05278</strain>
    </source>
</reference>
<evidence type="ECO:0000259" key="1">
    <source>
        <dbReference type="Pfam" id="PF13392"/>
    </source>
</evidence>
<dbReference type="AlphaFoldDB" id="A0A6M3LMP6"/>
<keyword evidence="2" id="KW-0255">Endonuclease</keyword>
<dbReference type="Pfam" id="PF13392">
    <property type="entry name" value="HNH_3"/>
    <property type="match status" value="1"/>
</dbReference>
<dbReference type="SUPFAM" id="SSF54060">
    <property type="entry name" value="His-Me finger endonucleases"/>
    <property type="match status" value="1"/>
</dbReference>
<dbReference type="EMBL" id="MT143327">
    <property type="protein sequence ID" value="QJA95589.1"/>
    <property type="molecule type" value="Genomic_DNA"/>
</dbReference>
<accession>A0A6M3LMP6</accession>
<feature type="domain" description="HNH nuclease" evidence="1">
    <location>
        <begin position="5"/>
        <end position="41"/>
    </location>
</feature>
<sequence>MNERRAVWQEHHGLIPKGWLIHSLNGNKGDVQLENLACIPRYPVHQGQITAPYVARIRKLEEELKLLKGEKQ</sequence>
<gene>
    <name evidence="2" type="ORF">MM415B05278_0003</name>
</gene>
<protein>
    <submittedName>
        <fullName evidence="2">Putative homing endonuclease</fullName>
    </submittedName>
</protein>
<dbReference type="InterPro" id="IPR003615">
    <property type="entry name" value="HNH_nuc"/>
</dbReference>
<organism evidence="2">
    <name type="scientific">viral metagenome</name>
    <dbReference type="NCBI Taxonomy" id="1070528"/>
    <lineage>
        <taxon>unclassified sequences</taxon>
        <taxon>metagenomes</taxon>
        <taxon>organismal metagenomes</taxon>
    </lineage>
</organism>
<dbReference type="InterPro" id="IPR044925">
    <property type="entry name" value="His-Me_finger_sf"/>
</dbReference>
<evidence type="ECO:0000313" key="2">
    <source>
        <dbReference type="EMBL" id="QJA95589.1"/>
    </source>
</evidence>
<keyword evidence="2" id="KW-0378">Hydrolase</keyword>